<evidence type="ECO:0000313" key="12">
    <source>
        <dbReference type="Ensembl" id="ENSCSAVP00000010396.1"/>
    </source>
</evidence>
<keyword evidence="13" id="KW-1185">Reference proteome</keyword>
<feature type="chain" id="PRO_5005134151" description="Endoglucanase" evidence="9">
    <location>
        <begin position="21"/>
        <end position="385"/>
    </location>
</feature>
<feature type="signal peptide" evidence="9">
    <location>
        <begin position="1"/>
        <end position="20"/>
    </location>
</feature>
<proteinExistence type="inferred from homology"/>
<sequence length="385" mass="42274">MSAIVKLMLIAIAAVPGILTCIVPERGTRFGDFAKRSNVVLRVQANATFQNQASANRYEATFQVTGLFPSKSGGFQPGDRVTVGPFGPAPRCTPVSAGSQYILFLRRYPVGTGFTYGLRYNPISLTRRTVFFFGRLLAGKITGRHFMVSGCRELARPRNGKVQCTRESDYLDRAQTFHGDITNHRNIFFWDDKTKGVEILLAKATNSRRYKTPVLAFANWLQTSTYKIPGGMVWLNYRGANMHTANVAFLSLQAAELADRESDTLCFLNFSTTQLGFLTGSRSSQGYVVGLGLNSPRNPHHRASSCPPEPAACSRDAISQGSTNAHVLYGALVGGPDQFGRYVDRASDYLRNEVAIDFNAGFQSLVAGAKHWEMRAQAKKSQSGT</sequence>
<feature type="active site" evidence="8">
    <location>
        <position position="353"/>
    </location>
</feature>
<feature type="active site" evidence="8">
    <location>
        <position position="344"/>
    </location>
</feature>
<dbReference type="EC" id="3.2.1.4" evidence="9"/>
<dbReference type="InterPro" id="IPR033126">
    <property type="entry name" value="Glyco_hydro_9_Asp/Glu_AS"/>
</dbReference>
<keyword evidence="4 9" id="KW-0136">Cellulose degradation</keyword>
<dbReference type="InterPro" id="IPR057909">
    <property type="entry name" value="NRG2_N"/>
</dbReference>
<evidence type="ECO:0000256" key="4">
    <source>
        <dbReference type="ARBA" id="ARBA00023001"/>
    </source>
</evidence>
<evidence type="ECO:0000256" key="5">
    <source>
        <dbReference type="ARBA" id="ARBA00023277"/>
    </source>
</evidence>
<evidence type="ECO:0000256" key="3">
    <source>
        <dbReference type="ARBA" id="ARBA00022801"/>
    </source>
</evidence>
<comment type="similarity">
    <text evidence="2 8 9">Belongs to the glycosyl hydrolase 9 (cellulase E) family.</text>
</comment>
<dbReference type="Gene3D" id="1.50.10.10">
    <property type="match status" value="1"/>
</dbReference>
<keyword evidence="7 8" id="KW-0624">Polysaccharide degradation</keyword>
<evidence type="ECO:0000256" key="2">
    <source>
        <dbReference type="ARBA" id="ARBA00007072"/>
    </source>
</evidence>
<dbReference type="InterPro" id="IPR012341">
    <property type="entry name" value="6hp_glycosidase-like_sf"/>
</dbReference>
<name>H2YYI5_CIOSA</name>
<dbReference type="InterPro" id="IPR001701">
    <property type="entry name" value="Glyco_hydro_9"/>
</dbReference>
<evidence type="ECO:0000313" key="13">
    <source>
        <dbReference type="Proteomes" id="UP000007875"/>
    </source>
</evidence>
<dbReference type="HOGENOM" id="CLU_717563_0_0_1"/>
<dbReference type="GO" id="GO:0008810">
    <property type="term" value="F:cellulase activity"/>
    <property type="evidence" value="ECO:0007669"/>
    <property type="project" value="UniProtKB-EC"/>
</dbReference>
<keyword evidence="6 8" id="KW-0326">Glycosidase</keyword>
<evidence type="ECO:0000259" key="10">
    <source>
        <dbReference type="Pfam" id="PF00759"/>
    </source>
</evidence>
<dbReference type="PANTHER" id="PTHR22298">
    <property type="entry name" value="ENDO-1,4-BETA-GLUCANASE"/>
    <property type="match status" value="1"/>
</dbReference>
<feature type="domain" description="Glycoside hydrolase family 9" evidence="10">
    <location>
        <begin position="164"/>
        <end position="365"/>
    </location>
</feature>
<organism evidence="12 13">
    <name type="scientific">Ciona savignyi</name>
    <name type="common">Pacific transparent sea squirt</name>
    <dbReference type="NCBI Taxonomy" id="51511"/>
    <lineage>
        <taxon>Eukaryota</taxon>
        <taxon>Metazoa</taxon>
        <taxon>Chordata</taxon>
        <taxon>Tunicata</taxon>
        <taxon>Ascidiacea</taxon>
        <taxon>Phlebobranchia</taxon>
        <taxon>Cionidae</taxon>
        <taxon>Ciona</taxon>
    </lineage>
</organism>
<dbReference type="Ensembl" id="ENSCSAVT00000010521.1">
    <property type="protein sequence ID" value="ENSCSAVP00000010396.1"/>
    <property type="gene ID" value="ENSCSAVG00000006127.1"/>
</dbReference>
<dbReference type="GO" id="GO:0030245">
    <property type="term" value="P:cellulose catabolic process"/>
    <property type="evidence" value="ECO:0007669"/>
    <property type="project" value="UniProtKB-KW"/>
</dbReference>
<evidence type="ECO:0000256" key="6">
    <source>
        <dbReference type="ARBA" id="ARBA00023295"/>
    </source>
</evidence>
<keyword evidence="3 8" id="KW-0378">Hydrolase</keyword>
<dbReference type="Proteomes" id="UP000007875">
    <property type="component" value="Unassembled WGS sequence"/>
</dbReference>
<evidence type="ECO:0000256" key="9">
    <source>
        <dbReference type="RuleBase" id="RU361166"/>
    </source>
</evidence>
<evidence type="ECO:0000256" key="8">
    <source>
        <dbReference type="PROSITE-ProRule" id="PRU10060"/>
    </source>
</evidence>
<dbReference type="PROSITE" id="PS00698">
    <property type="entry name" value="GH9_3"/>
    <property type="match status" value="1"/>
</dbReference>
<accession>H2YYI5</accession>
<keyword evidence="9" id="KW-0732">Signal</keyword>
<dbReference type="Pfam" id="PF00759">
    <property type="entry name" value="Glyco_hydro_9"/>
    <property type="match status" value="1"/>
</dbReference>
<evidence type="ECO:0000256" key="7">
    <source>
        <dbReference type="ARBA" id="ARBA00023326"/>
    </source>
</evidence>
<reference evidence="12" key="3">
    <citation type="submission" date="2025-09" db="UniProtKB">
        <authorList>
            <consortium name="Ensembl"/>
        </authorList>
    </citation>
    <scope>IDENTIFICATION</scope>
</reference>
<dbReference type="Pfam" id="PF25518">
    <property type="entry name" value="NRG2_N"/>
    <property type="match status" value="1"/>
</dbReference>
<keyword evidence="5 8" id="KW-0119">Carbohydrate metabolism</keyword>
<protein>
    <recommendedName>
        <fullName evidence="9">Endoglucanase</fullName>
        <ecNumber evidence="9">3.2.1.4</ecNumber>
    </recommendedName>
</protein>
<reference evidence="12" key="2">
    <citation type="submission" date="2025-08" db="UniProtKB">
        <authorList>
            <consortium name="Ensembl"/>
        </authorList>
    </citation>
    <scope>IDENTIFICATION</scope>
</reference>
<dbReference type="GeneTree" id="ENSGT00530000064776"/>
<dbReference type="SUPFAM" id="SSF48208">
    <property type="entry name" value="Six-hairpin glycosidases"/>
    <property type="match status" value="1"/>
</dbReference>
<dbReference type="AlphaFoldDB" id="H2YYI5"/>
<reference evidence="13" key="1">
    <citation type="submission" date="2003-08" db="EMBL/GenBank/DDBJ databases">
        <authorList>
            <person name="Birren B."/>
            <person name="Nusbaum C."/>
            <person name="Abebe A."/>
            <person name="Abouelleil A."/>
            <person name="Adekoya E."/>
            <person name="Ait-zahra M."/>
            <person name="Allen N."/>
            <person name="Allen T."/>
            <person name="An P."/>
            <person name="Anderson M."/>
            <person name="Anderson S."/>
            <person name="Arachchi H."/>
            <person name="Armbruster J."/>
            <person name="Bachantsang P."/>
            <person name="Baldwin J."/>
            <person name="Barry A."/>
            <person name="Bayul T."/>
            <person name="Blitshsteyn B."/>
            <person name="Bloom T."/>
            <person name="Blye J."/>
            <person name="Boguslavskiy L."/>
            <person name="Borowsky M."/>
            <person name="Boukhgalter B."/>
            <person name="Brunache A."/>
            <person name="Butler J."/>
            <person name="Calixte N."/>
            <person name="Calvo S."/>
            <person name="Camarata J."/>
            <person name="Campo K."/>
            <person name="Chang J."/>
            <person name="Cheshatsang Y."/>
            <person name="Citroen M."/>
            <person name="Collymore A."/>
            <person name="Considine T."/>
            <person name="Cook A."/>
            <person name="Cooke P."/>
            <person name="Corum B."/>
            <person name="Cuomo C."/>
            <person name="David R."/>
            <person name="Dawoe T."/>
            <person name="Degray S."/>
            <person name="Dodge S."/>
            <person name="Dooley K."/>
            <person name="Dorje P."/>
            <person name="Dorjee K."/>
            <person name="Dorris L."/>
            <person name="Duffey N."/>
            <person name="Dupes A."/>
            <person name="Elkins T."/>
            <person name="Engels R."/>
            <person name="Erickson J."/>
            <person name="Farina A."/>
            <person name="Faro S."/>
            <person name="Ferreira P."/>
            <person name="Fischer H."/>
            <person name="Fitzgerald M."/>
            <person name="Foley K."/>
            <person name="Gage D."/>
            <person name="Galagan J."/>
            <person name="Gearin G."/>
            <person name="Gnerre S."/>
            <person name="Gnirke A."/>
            <person name="Goyette A."/>
            <person name="Graham J."/>
            <person name="Grandbois E."/>
            <person name="Gyaltsen K."/>
            <person name="Hafez N."/>
            <person name="Hagopian D."/>
            <person name="Hagos B."/>
            <person name="Hall J."/>
            <person name="Hatcher B."/>
            <person name="Heller A."/>
            <person name="Higgins H."/>
            <person name="Honan T."/>
            <person name="Horn A."/>
            <person name="Houde N."/>
            <person name="Hughes L."/>
            <person name="Hulme W."/>
            <person name="Husby E."/>
            <person name="Iliev I."/>
            <person name="Jaffe D."/>
            <person name="Jones C."/>
            <person name="Kamal M."/>
            <person name="Kamat A."/>
            <person name="Kamvysselis M."/>
            <person name="Karlsson E."/>
            <person name="Kells C."/>
            <person name="Kieu A."/>
            <person name="Kisner P."/>
            <person name="Kodira C."/>
            <person name="Kulbokas E."/>
            <person name="Labutti K."/>
            <person name="Lama D."/>
            <person name="Landers T."/>
            <person name="Leger J."/>
            <person name="Levine S."/>
            <person name="Lewis D."/>
            <person name="Lewis T."/>
            <person name="Lindblad-toh K."/>
            <person name="Liu X."/>
            <person name="Lokyitsang T."/>
            <person name="Lokyitsang Y."/>
            <person name="Lucien O."/>
            <person name="Lui A."/>
            <person name="Ma L.J."/>
            <person name="Mabbitt R."/>
            <person name="Macdonald J."/>
            <person name="Maclean C."/>
            <person name="Major J."/>
            <person name="Manning J."/>
            <person name="Marabella R."/>
            <person name="Maru K."/>
            <person name="Matthews C."/>
            <person name="Mauceli E."/>
            <person name="Mccarthy M."/>
            <person name="Mcdonough S."/>
            <person name="Mcghee T."/>
            <person name="Meldrim J."/>
            <person name="Meneus L."/>
            <person name="Mesirov J."/>
            <person name="Mihalev A."/>
            <person name="Mihova T."/>
            <person name="Mikkelsen T."/>
            <person name="Mlenga V."/>
            <person name="Moru K."/>
            <person name="Mozes J."/>
            <person name="Mulrain L."/>
            <person name="Munson G."/>
            <person name="Naylor J."/>
            <person name="Newes C."/>
            <person name="Nguyen C."/>
            <person name="Nguyen N."/>
            <person name="Nguyen T."/>
            <person name="Nicol R."/>
            <person name="Nielsen C."/>
            <person name="Nizzari M."/>
            <person name="Norbu C."/>
            <person name="Norbu N."/>
            <person name="O'donnell P."/>
            <person name="Okoawo O."/>
            <person name="O'leary S."/>
            <person name="Omotosho B."/>
            <person name="O'neill K."/>
            <person name="Osman S."/>
            <person name="Parker S."/>
            <person name="Perrin D."/>
            <person name="Phunkhang P."/>
            <person name="Piqani B."/>
            <person name="Purcell S."/>
            <person name="Rachupka T."/>
            <person name="Ramasamy U."/>
            <person name="Rameau R."/>
            <person name="Ray V."/>
            <person name="Raymond C."/>
            <person name="Retta R."/>
            <person name="Richardson S."/>
            <person name="Rise C."/>
            <person name="Rodriguez J."/>
            <person name="Rogers J."/>
            <person name="Rogov P."/>
            <person name="Rutman M."/>
            <person name="Schupbach R."/>
            <person name="Seaman C."/>
            <person name="Settipalli S."/>
            <person name="Sharpe T."/>
            <person name="Sheridan J."/>
            <person name="Sherpa N."/>
            <person name="Shi J."/>
            <person name="Smirnov S."/>
            <person name="Smith C."/>
            <person name="Sougnez C."/>
            <person name="Spencer B."/>
            <person name="Stalker J."/>
            <person name="Stange-thomann N."/>
            <person name="Stavropoulos S."/>
            <person name="Stetson K."/>
            <person name="Stone C."/>
            <person name="Stone S."/>
            <person name="Stubbs M."/>
            <person name="Talamas J."/>
            <person name="Tchuinga P."/>
            <person name="Tenzing P."/>
            <person name="Tesfaye S."/>
            <person name="Theodore J."/>
            <person name="Thoulutsang Y."/>
            <person name="Topham K."/>
            <person name="Towey S."/>
            <person name="Tsamla T."/>
            <person name="Tsomo N."/>
            <person name="Vallee D."/>
            <person name="Vassiliev H."/>
            <person name="Venkataraman V."/>
            <person name="Vinson J."/>
            <person name="Vo A."/>
            <person name="Wade C."/>
            <person name="Wang S."/>
            <person name="Wangchuk T."/>
            <person name="Wangdi T."/>
            <person name="Whittaker C."/>
            <person name="Wilkinson J."/>
            <person name="Wu Y."/>
            <person name="Wyman D."/>
            <person name="Yadav S."/>
            <person name="Yang S."/>
            <person name="Yang X."/>
            <person name="Yeager S."/>
            <person name="Yee E."/>
            <person name="Young G."/>
            <person name="Zainoun J."/>
            <person name="Zembeck L."/>
            <person name="Zimmer A."/>
            <person name="Zody M."/>
            <person name="Lander E."/>
        </authorList>
    </citation>
    <scope>NUCLEOTIDE SEQUENCE [LARGE SCALE GENOMIC DNA]</scope>
</reference>
<evidence type="ECO:0000256" key="1">
    <source>
        <dbReference type="ARBA" id="ARBA00000966"/>
    </source>
</evidence>
<evidence type="ECO:0000259" key="11">
    <source>
        <dbReference type="Pfam" id="PF25518"/>
    </source>
</evidence>
<dbReference type="InterPro" id="IPR008928">
    <property type="entry name" value="6-hairpin_glycosidase_sf"/>
</dbReference>
<feature type="domain" description="Neuregulin 2 N-terminal" evidence="11">
    <location>
        <begin position="34"/>
        <end position="121"/>
    </location>
</feature>
<comment type="catalytic activity">
    <reaction evidence="1 9">
        <text>Endohydrolysis of (1-&gt;4)-beta-D-glucosidic linkages in cellulose, lichenin and cereal beta-D-glucans.</text>
        <dbReference type="EC" id="3.2.1.4"/>
    </reaction>
</comment>